<dbReference type="EMBL" id="JPMI01000423">
    <property type="protein sequence ID" value="KFA86801.1"/>
    <property type="molecule type" value="Genomic_DNA"/>
</dbReference>
<evidence type="ECO:0000313" key="2">
    <source>
        <dbReference type="EMBL" id="KFA86801.1"/>
    </source>
</evidence>
<feature type="transmembrane region" description="Helical" evidence="1">
    <location>
        <begin position="218"/>
        <end position="242"/>
    </location>
</feature>
<dbReference type="AlphaFoldDB" id="A0A084SEB6"/>
<name>A0A084SEB6_9BACT</name>
<protein>
    <submittedName>
        <fullName evidence="2">Uncharacterized protein</fullName>
    </submittedName>
</protein>
<feature type="transmembrane region" description="Helical" evidence="1">
    <location>
        <begin position="130"/>
        <end position="150"/>
    </location>
</feature>
<feature type="transmembrane region" description="Helical" evidence="1">
    <location>
        <begin position="262"/>
        <end position="281"/>
    </location>
</feature>
<evidence type="ECO:0000256" key="1">
    <source>
        <dbReference type="SAM" id="Phobius"/>
    </source>
</evidence>
<dbReference type="Proteomes" id="UP000028547">
    <property type="component" value="Unassembled WGS sequence"/>
</dbReference>
<feature type="transmembrane region" description="Helical" evidence="1">
    <location>
        <begin position="35"/>
        <end position="58"/>
    </location>
</feature>
<reference evidence="2 3" key="1">
    <citation type="submission" date="2014-07" db="EMBL/GenBank/DDBJ databases">
        <title>Draft Genome Sequence of Gephyronic Acid Producer, Cystobacter violaceus Strain Cb vi76.</title>
        <authorList>
            <person name="Stevens D.C."/>
            <person name="Young J."/>
            <person name="Carmichael R."/>
            <person name="Tan J."/>
            <person name="Taylor R.E."/>
        </authorList>
    </citation>
    <scope>NUCLEOTIDE SEQUENCE [LARGE SCALE GENOMIC DNA]</scope>
    <source>
        <strain evidence="2 3">Cb vi76</strain>
    </source>
</reference>
<keyword evidence="1" id="KW-0472">Membrane</keyword>
<accession>A0A084SEB6</accession>
<sequence>MDVPASLHDFSLFQGGPFLLLRRRRRLLQPGRPPLLWRLLALTLLSWLPLLLLTLLGAGPAGLRAFLLDYHVHTQLLISLPVLIAAERYVDQRLSVAVRQLVTSELIEAGSLGALDAAAREAKRLRSQGFIEAGLLLFSYALSFLKRFSAQLPEWLFAKGGEQLSPAGTWYAAVSLPLFRFLVLWWLWRGAVWALFLFRVSRLPLALKPTHPDMTGGLRFLCVCQGSFAPIIFALACSSASAARRLNPVSPTEDPLRYASPLLALALVALVIVFGPLLPFWSPLVKAKRRGELQFSALAAQHSRDFERRWFAGQARLPLLGAPEFSSLADLGTAFEVTHRMRFFPWSRWPFLLVAAAAMAPMVPLLILNRQFLSLLLQLVQYLL</sequence>
<proteinExistence type="predicted"/>
<dbReference type="RefSeq" id="WP_043414172.1">
    <property type="nucleotide sequence ID" value="NZ_JPMI01000423.1"/>
</dbReference>
<organism evidence="2 3">
    <name type="scientific">Archangium violaceum Cb vi76</name>
    <dbReference type="NCBI Taxonomy" id="1406225"/>
    <lineage>
        <taxon>Bacteria</taxon>
        <taxon>Pseudomonadati</taxon>
        <taxon>Myxococcota</taxon>
        <taxon>Myxococcia</taxon>
        <taxon>Myxococcales</taxon>
        <taxon>Cystobacterineae</taxon>
        <taxon>Archangiaceae</taxon>
        <taxon>Archangium</taxon>
    </lineage>
</organism>
<feature type="transmembrane region" description="Helical" evidence="1">
    <location>
        <begin position="349"/>
        <end position="368"/>
    </location>
</feature>
<feature type="transmembrane region" description="Helical" evidence="1">
    <location>
        <begin position="170"/>
        <end position="198"/>
    </location>
</feature>
<gene>
    <name evidence="2" type="ORF">Q664_51325</name>
</gene>
<comment type="caution">
    <text evidence="2">The sequence shown here is derived from an EMBL/GenBank/DDBJ whole genome shotgun (WGS) entry which is preliminary data.</text>
</comment>
<keyword evidence="1" id="KW-1133">Transmembrane helix</keyword>
<evidence type="ECO:0000313" key="3">
    <source>
        <dbReference type="Proteomes" id="UP000028547"/>
    </source>
</evidence>
<keyword evidence="1" id="KW-0812">Transmembrane</keyword>